<evidence type="ECO:0000313" key="2">
    <source>
        <dbReference type="EMBL" id="KFD52426.1"/>
    </source>
</evidence>
<dbReference type="EMBL" id="KL363227">
    <property type="protein sequence ID" value="KFD52426.1"/>
    <property type="molecule type" value="Genomic_DNA"/>
</dbReference>
<keyword evidence="4" id="KW-1185">Reference proteome</keyword>
<organism evidence="3">
    <name type="scientific">Trichuris suis</name>
    <name type="common">pig whipworm</name>
    <dbReference type="NCBI Taxonomy" id="68888"/>
    <lineage>
        <taxon>Eukaryota</taxon>
        <taxon>Metazoa</taxon>
        <taxon>Ecdysozoa</taxon>
        <taxon>Nematoda</taxon>
        <taxon>Enoplea</taxon>
        <taxon>Dorylaimia</taxon>
        <taxon>Trichinellida</taxon>
        <taxon>Trichuridae</taxon>
        <taxon>Trichuris</taxon>
    </lineage>
</organism>
<gene>
    <name evidence="2" type="ORF">M513_06623</name>
    <name evidence="3" type="ORF">M514_06623</name>
</gene>
<dbReference type="Proteomes" id="UP000030758">
    <property type="component" value="Unassembled WGS sequence"/>
</dbReference>
<sequence length="101" mass="11837">MDSEEEVRSSMHRILETDSEEFKARLQQLESKYLEIESTYDLHPQLQITDEDRMDLVCYTKKLMGHIKDSFASVATQMNTLKIMEKMFDNAIEAAKESEKN</sequence>
<name>A0A085NHT5_9BILA</name>
<evidence type="ECO:0000313" key="4">
    <source>
        <dbReference type="Proteomes" id="UP000030764"/>
    </source>
</evidence>
<evidence type="ECO:0000256" key="1">
    <source>
        <dbReference type="SAM" id="Coils"/>
    </source>
</evidence>
<evidence type="ECO:0000313" key="3">
    <source>
        <dbReference type="EMBL" id="KFD69031.1"/>
    </source>
</evidence>
<proteinExistence type="predicted"/>
<accession>A0A085NHT5</accession>
<reference evidence="3 4" key="1">
    <citation type="journal article" date="2014" name="Nat. Genet.">
        <title>Genome and transcriptome of the porcine whipworm Trichuris suis.</title>
        <authorList>
            <person name="Jex A.R."/>
            <person name="Nejsum P."/>
            <person name="Schwarz E.M."/>
            <person name="Hu L."/>
            <person name="Young N.D."/>
            <person name="Hall R.S."/>
            <person name="Korhonen P.K."/>
            <person name="Liao S."/>
            <person name="Thamsborg S."/>
            <person name="Xia J."/>
            <person name="Xu P."/>
            <person name="Wang S."/>
            <person name="Scheerlinck J.P."/>
            <person name="Hofmann A."/>
            <person name="Sternberg P.W."/>
            <person name="Wang J."/>
            <person name="Gasser R.B."/>
        </authorList>
    </citation>
    <scope>NUCLEOTIDE SEQUENCE [LARGE SCALE GENOMIC DNA]</scope>
    <source>
        <strain evidence="3">DCEP-RM93F</strain>
        <strain evidence="2">DCEP-RM93M</strain>
    </source>
</reference>
<dbReference type="Proteomes" id="UP000030764">
    <property type="component" value="Unassembled WGS sequence"/>
</dbReference>
<feature type="coiled-coil region" evidence="1">
    <location>
        <begin position="12"/>
        <end position="39"/>
    </location>
</feature>
<protein>
    <submittedName>
        <fullName evidence="3">Uncharacterized protein</fullName>
    </submittedName>
</protein>
<keyword evidence="1" id="KW-0175">Coiled coil</keyword>
<dbReference type="EMBL" id="KL367499">
    <property type="protein sequence ID" value="KFD69031.1"/>
    <property type="molecule type" value="Genomic_DNA"/>
</dbReference>
<dbReference type="AlphaFoldDB" id="A0A085NHT5"/>